<dbReference type="GO" id="GO:0016075">
    <property type="term" value="P:rRNA catabolic process"/>
    <property type="evidence" value="ECO:0007669"/>
    <property type="project" value="TreeGrafter"/>
</dbReference>
<dbReference type="EMBL" id="CAEZZM010000019">
    <property type="protein sequence ID" value="CAB4757477.1"/>
    <property type="molecule type" value="Genomic_DNA"/>
</dbReference>
<sequence>MNRGDIYTFNPKKNGTHEIQGKRFAVVLQSDSLLNRSLVIIAPTSQSARTASIRPDIQVQNQPTKVLVEQMTSVSIERLGKRVGRVDIEDQWAINDAIVAVLGLN</sequence>
<reference evidence="1" key="1">
    <citation type="submission" date="2020-05" db="EMBL/GenBank/DDBJ databases">
        <authorList>
            <person name="Chiriac C."/>
            <person name="Salcher M."/>
            <person name="Ghai R."/>
            <person name="Kavagutti S V."/>
        </authorList>
    </citation>
    <scope>NUCLEOTIDE SEQUENCE</scope>
</reference>
<dbReference type="PANTHER" id="PTHR33988:SF2">
    <property type="entry name" value="ENDORIBONUCLEASE MAZF"/>
    <property type="match status" value="1"/>
</dbReference>
<gene>
    <name evidence="1" type="ORF">UFOPK2872_00297</name>
</gene>
<dbReference type="Pfam" id="PF02452">
    <property type="entry name" value="PemK_toxin"/>
    <property type="match status" value="1"/>
</dbReference>
<dbReference type="GO" id="GO:0004521">
    <property type="term" value="F:RNA endonuclease activity"/>
    <property type="evidence" value="ECO:0007669"/>
    <property type="project" value="TreeGrafter"/>
</dbReference>
<evidence type="ECO:0000313" key="1">
    <source>
        <dbReference type="EMBL" id="CAB4757477.1"/>
    </source>
</evidence>
<dbReference type="Gene3D" id="2.30.30.110">
    <property type="match status" value="1"/>
</dbReference>
<dbReference type="AlphaFoldDB" id="A0A6J6UG13"/>
<dbReference type="InterPro" id="IPR003477">
    <property type="entry name" value="PemK-like"/>
</dbReference>
<dbReference type="SUPFAM" id="SSF50118">
    <property type="entry name" value="Cell growth inhibitor/plasmid maintenance toxic component"/>
    <property type="match status" value="1"/>
</dbReference>
<dbReference type="GO" id="GO:0003677">
    <property type="term" value="F:DNA binding"/>
    <property type="evidence" value="ECO:0007669"/>
    <property type="project" value="InterPro"/>
</dbReference>
<dbReference type="InterPro" id="IPR011067">
    <property type="entry name" value="Plasmid_toxin/cell-grow_inhib"/>
</dbReference>
<dbReference type="GO" id="GO:0006402">
    <property type="term" value="P:mRNA catabolic process"/>
    <property type="evidence" value="ECO:0007669"/>
    <property type="project" value="TreeGrafter"/>
</dbReference>
<protein>
    <submittedName>
        <fullName evidence="1">Unannotated protein</fullName>
    </submittedName>
</protein>
<accession>A0A6J6UG13</accession>
<proteinExistence type="predicted"/>
<dbReference type="PANTHER" id="PTHR33988">
    <property type="entry name" value="ENDORIBONUCLEASE MAZF-RELATED"/>
    <property type="match status" value="1"/>
</dbReference>
<organism evidence="1">
    <name type="scientific">freshwater metagenome</name>
    <dbReference type="NCBI Taxonomy" id="449393"/>
    <lineage>
        <taxon>unclassified sequences</taxon>
        <taxon>metagenomes</taxon>
        <taxon>ecological metagenomes</taxon>
    </lineage>
</organism>
<name>A0A6J6UG13_9ZZZZ</name>